<dbReference type="Pfam" id="PF00119">
    <property type="entry name" value="ATP-synt_A"/>
    <property type="match status" value="1"/>
</dbReference>
<dbReference type="InterPro" id="IPR035908">
    <property type="entry name" value="F0_ATP_A_sf"/>
</dbReference>
<reference evidence="13" key="1">
    <citation type="journal article" date="2019" name="Int. J. Syst. Evol. Microbiol.">
        <title>The Global Catalogue of Microorganisms (GCM) 10K type strain sequencing project: providing services to taxonomists for standard genome sequencing and annotation.</title>
        <authorList>
            <consortium name="The Broad Institute Genomics Platform"/>
            <consortium name="The Broad Institute Genome Sequencing Center for Infectious Disease"/>
            <person name="Wu L."/>
            <person name="Ma J."/>
        </authorList>
    </citation>
    <scope>NUCLEOTIDE SEQUENCE [LARGE SCALE GENOMIC DNA]</scope>
    <source>
        <strain evidence="13">JCM 6242</strain>
    </source>
</reference>
<feature type="transmembrane region" description="Helical" evidence="11">
    <location>
        <begin position="130"/>
        <end position="151"/>
    </location>
</feature>
<dbReference type="InterPro" id="IPR045083">
    <property type="entry name" value="ATP_synth_F0_asu_bact/mt"/>
</dbReference>
<evidence type="ECO:0000256" key="10">
    <source>
        <dbReference type="ARBA" id="ARBA00023310"/>
    </source>
</evidence>
<organism evidence="12 13">
    <name type="scientific">Streptosporangium fragile</name>
    <dbReference type="NCBI Taxonomy" id="46186"/>
    <lineage>
        <taxon>Bacteria</taxon>
        <taxon>Bacillati</taxon>
        <taxon>Actinomycetota</taxon>
        <taxon>Actinomycetes</taxon>
        <taxon>Streptosporangiales</taxon>
        <taxon>Streptosporangiaceae</taxon>
        <taxon>Streptosporangium</taxon>
    </lineage>
</organism>
<sequence>MTILITSPFPPAIASSPSPEFEAPGLELFDFPPLWADAPYWLTKPVVMALLAAALVCGVCWAAFASPKLVPRGLQNVVELGYVFVRDQVARPFLGRDADRWMGLLLSVFLLVWVWNLMGVIPLVQLPVSAYLAFPAVLAVTAYVLKIYVGIRRHGLLGYLRGLITPGLPRASYVLVVPLELVYNFVTSLFAHMLRLAANMFAGHLILAFFSMVGYWFLIEHPTPLGVPVGVAGVVMTIGMTALEMFIQFLQAFLFTLLTAMFIGTAIDPGH</sequence>
<feature type="transmembrane region" description="Helical" evidence="11">
    <location>
        <begin position="172"/>
        <end position="194"/>
    </location>
</feature>
<evidence type="ECO:0000256" key="9">
    <source>
        <dbReference type="ARBA" id="ARBA00023136"/>
    </source>
</evidence>
<evidence type="ECO:0000256" key="1">
    <source>
        <dbReference type="ARBA" id="ARBA00004141"/>
    </source>
</evidence>
<protein>
    <recommendedName>
        <fullName evidence="11">ATP synthase subunit a</fullName>
    </recommendedName>
    <alternativeName>
        <fullName evidence="11">ATP synthase F0 sector subunit a</fullName>
    </alternativeName>
    <alternativeName>
        <fullName evidence="11">F-ATPase subunit 6</fullName>
    </alternativeName>
</protein>
<dbReference type="Gene3D" id="1.20.120.220">
    <property type="entry name" value="ATP synthase, F0 complex, subunit A"/>
    <property type="match status" value="1"/>
</dbReference>
<gene>
    <name evidence="12" type="primary">atpB_2</name>
    <name evidence="11" type="synonym">atpB</name>
    <name evidence="12" type="ORF">GCM10010517_51170</name>
</gene>
<dbReference type="PRINTS" id="PR00123">
    <property type="entry name" value="ATPASEA"/>
</dbReference>
<keyword evidence="9 11" id="KW-0472">Membrane</keyword>
<evidence type="ECO:0000256" key="6">
    <source>
        <dbReference type="ARBA" id="ARBA00022781"/>
    </source>
</evidence>
<evidence type="ECO:0000256" key="7">
    <source>
        <dbReference type="ARBA" id="ARBA00022989"/>
    </source>
</evidence>
<proteinExistence type="inferred from homology"/>
<dbReference type="PANTHER" id="PTHR11410:SF0">
    <property type="entry name" value="ATP SYNTHASE SUBUNIT A"/>
    <property type="match status" value="1"/>
</dbReference>
<keyword evidence="11" id="KW-1003">Cell membrane</keyword>
<keyword evidence="4 11" id="KW-0138">CF(0)</keyword>
<keyword evidence="8 11" id="KW-0406">Ion transport</keyword>
<dbReference type="Proteomes" id="UP001500831">
    <property type="component" value="Unassembled WGS sequence"/>
</dbReference>
<evidence type="ECO:0000256" key="2">
    <source>
        <dbReference type="ARBA" id="ARBA00006810"/>
    </source>
</evidence>
<evidence type="ECO:0000313" key="13">
    <source>
        <dbReference type="Proteomes" id="UP001500831"/>
    </source>
</evidence>
<dbReference type="CDD" id="cd00310">
    <property type="entry name" value="ATP-synt_Fo_a_6"/>
    <property type="match status" value="1"/>
</dbReference>
<keyword evidence="6 11" id="KW-0375">Hydrogen ion transport</keyword>
<comment type="caution">
    <text evidence="12">The sequence shown here is derived from an EMBL/GenBank/DDBJ whole genome shotgun (WGS) entry which is preliminary data.</text>
</comment>
<feature type="transmembrane region" description="Helical" evidence="11">
    <location>
        <begin position="101"/>
        <end position="124"/>
    </location>
</feature>
<feature type="transmembrane region" description="Helical" evidence="11">
    <location>
        <begin position="249"/>
        <end position="267"/>
    </location>
</feature>
<accession>A0ABP6IIH6</accession>
<dbReference type="InterPro" id="IPR000568">
    <property type="entry name" value="ATP_synth_F0_asu"/>
</dbReference>
<name>A0ABP6IIH6_9ACTN</name>
<feature type="transmembrane region" description="Helical" evidence="11">
    <location>
        <begin position="200"/>
        <end position="218"/>
    </location>
</feature>
<evidence type="ECO:0000256" key="4">
    <source>
        <dbReference type="ARBA" id="ARBA00022547"/>
    </source>
</evidence>
<evidence type="ECO:0000256" key="8">
    <source>
        <dbReference type="ARBA" id="ARBA00023065"/>
    </source>
</evidence>
<keyword evidence="10 11" id="KW-0066">ATP synthesis</keyword>
<evidence type="ECO:0000256" key="3">
    <source>
        <dbReference type="ARBA" id="ARBA00022448"/>
    </source>
</evidence>
<evidence type="ECO:0000256" key="11">
    <source>
        <dbReference type="HAMAP-Rule" id="MF_01393"/>
    </source>
</evidence>
<keyword evidence="3 11" id="KW-0813">Transport</keyword>
<evidence type="ECO:0000313" key="12">
    <source>
        <dbReference type="EMBL" id="GAA2887329.1"/>
    </source>
</evidence>
<comment type="similarity">
    <text evidence="2 11">Belongs to the ATPase A chain family.</text>
</comment>
<dbReference type="EMBL" id="BAAAVI010000041">
    <property type="protein sequence ID" value="GAA2887329.1"/>
    <property type="molecule type" value="Genomic_DNA"/>
</dbReference>
<feature type="transmembrane region" description="Helical" evidence="11">
    <location>
        <begin position="225"/>
        <end position="243"/>
    </location>
</feature>
<dbReference type="PANTHER" id="PTHR11410">
    <property type="entry name" value="ATP SYNTHASE SUBUNIT A"/>
    <property type="match status" value="1"/>
</dbReference>
<keyword evidence="5 11" id="KW-0812">Transmembrane</keyword>
<keyword evidence="7 11" id="KW-1133">Transmembrane helix</keyword>
<dbReference type="SUPFAM" id="SSF81336">
    <property type="entry name" value="F1F0 ATP synthase subunit A"/>
    <property type="match status" value="1"/>
</dbReference>
<feature type="transmembrane region" description="Helical" evidence="11">
    <location>
        <begin position="38"/>
        <end position="64"/>
    </location>
</feature>
<dbReference type="HAMAP" id="MF_01393">
    <property type="entry name" value="ATP_synth_a_bact"/>
    <property type="match status" value="1"/>
</dbReference>
<evidence type="ECO:0000256" key="5">
    <source>
        <dbReference type="ARBA" id="ARBA00022692"/>
    </source>
</evidence>
<keyword evidence="13" id="KW-1185">Reference proteome</keyword>
<comment type="function">
    <text evidence="11">Key component of the proton channel; it plays a direct role in the translocation of protons across the membrane.</text>
</comment>
<comment type="subcellular location">
    <subcellularLocation>
        <location evidence="11">Cell membrane</location>
        <topology evidence="11">Multi-pass membrane protein</topology>
    </subcellularLocation>
    <subcellularLocation>
        <location evidence="1">Membrane</location>
        <topology evidence="1">Multi-pass membrane protein</topology>
    </subcellularLocation>
</comment>
<dbReference type="RefSeq" id="WP_344976557.1">
    <property type="nucleotide sequence ID" value="NZ_BAAAVI010000041.1"/>
</dbReference>